<dbReference type="eggNOG" id="ENOG50335K1">
    <property type="taxonomic scope" value="Bacteria"/>
</dbReference>
<protein>
    <recommendedName>
        <fullName evidence="1">DUF6788 domain-containing protein</fullName>
    </recommendedName>
</protein>
<organism evidence="2 3">
    <name type="scientific">Ferrimicrobium acidiphilum DSM 19497</name>
    <dbReference type="NCBI Taxonomy" id="1121877"/>
    <lineage>
        <taxon>Bacteria</taxon>
        <taxon>Bacillati</taxon>
        <taxon>Actinomycetota</taxon>
        <taxon>Acidimicrobiia</taxon>
        <taxon>Acidimicrobiales</taxon>
        <taxon>Acidimicrobiaceae</taxon>
        <taxon>Ferrimicrobium</taxon>
    </lineage>
</organism>
<dbReference type="STRING" id="1121877.FEAC_05150"/>
<evidence type="ECO:0000313" key="3">
    <source>
        <dbReference type="Proteomes" id="UP000032336"/>
    </source>
</evidence>
<proteinExistence type="predicted"/>
<accession>A0A0D8FX98</accession>
<dbReference type="EMBL" id="JXUW01000003">
    <property type="protein sequence ID" value="KJE77766.1"/>
    <property type="molecule type" value="Genomic_DNA"/>
</dbReference>
<gene>
    <name evidence="2" type="ORF">FEAC_05150</name>
</gene>
<dbReference type="OrthoDB" id="9102171at2"/>
<dbReference type="InterPro" id="IPR046738">
    <property type="entry name" value="DUF6788"/>
</dbReference>
<comment type="caution">
    <text evidence="2">The sequence shown here is derived from an EMBL/GenBank/DDBJ whole genome shotgun (WGS) entry which is preliminary data.</text>
</comment>
<dbReference type="Pfam" id="PF20586">
    <property type="entry name" value="DUF6788"/>
    <property type="match status" value="1"/>
</dbReference>
<dbReference type="GeneID" id="78371834"/>
<reference evidence="2 3" key="1">
    <citation type="submission" date="2015-01" db="EMBL/GenBank/DDBJ databases">
        <title>Draft genome of the acidophilic iron oxidizer Ferrimicrobium acidiphilum strain T23.</title>
        <authorList>
            <person name="Poehlein A."/>
            <person name="Eisen S."/>
            <person name="Schloemann M."/>
            <person name="Johnson B.D."/>
            <person name="Daniel R."/>
            <person name="Muehling M."/>
        </authorList>
    </citation>
    <scope>NUCLEOTIDE SEQUENCE [LARGE SCALE GENOMIC DNA]</scope>
    <source>
        <strain evidence="2 3">T23</strain>
    </source>
</reference>
<keyword evidence="3" id="KW-1185">Reference proteome</keyword>
<dbReference type="AlphaFoldDB" id="A0A0D8FX98"/>
<dbReference type="RefSeq" id="WP_035392491.1">
    <property type="nucleotide sequence ID" value="NZ_JQKF01000112.1"/>
</dbReference>
<name>A0A0D8FX98_9ACTN</name>
<sequence length="123" mass="13748">MSKPTQTPPFAATRKAIAEALAEIDGLLPGSVVVRYMRCGKAGCGCKADPPVLHGPYIQWTRTVQGKTVTRYLSQEQLERYRPWFDNAHRLKDLVTKLEIASLQALETVETSTSPRRPRHTEG</sequence>
<dbReference type="Proteomes" id="UP000032336">
    <property type="component" value="Unassembled WGS sequence"/>
</dbReference>
<feature type="domain" description="DUF6788" evidence="1">
    <location>
        <begin position="15"/>
        <end position="81"/>
    </location>
</feature>
<evidence type="ECO:0000313" key="2">
    <source>
        <dbReference type="EMBL" id="KJE77766.1"/>
    </source>
</evidence>
<evidence type="ECO:0000259" key="1">
    <source>
        <dbReference type="Pfam" id="PF20586"/>
    </source>
</evidence>